<gene>
    <name evidence="4" type="ORF">CHLNCDRAFT_57920</name>
</gene>
<dbReference type="Gene3D" id="1.10.287.110">
    <property type="entry name" value="DnaJ domain"/>
    <property type="match status" value="1"/>
</dbReference>
<dbReference type="EMBL" id="GL433845">
    <property type="protein sequence ID" value="EFN55129.1"/>
    <property type="molecule type" value="Genomic_DNA"/>
</dbReference>
<evidence type="ECO:0000256" key="1">
    <source>
        <dbReference type="SAM" id="Coils"/>
    </source>
</evidence>
<feature type="compositionally biased region" description="Low complexity" evidence="2">
    <location>
        <begin position="66"/>
        <end position="77"/>
    </location>
</feature>
<feature type="compositionally biased region" description="Basic and acidic residues" evidence="2">
    <location>
        <begin position="345"/>
        <end position="355"/>
    </location>
</feature>
<dbReference type="PANTHER" id="PTHR46620:SF1">
    <property type="entry name" value="J DOMAIN-CONTAINING PROTEIN SPF31"/>
    <property type="match status" value="1"/>
</dbReference>
<dbReference type="PROSITE" id="PS50076">
    <property type="entry name" value="DNAJ_2"/>
    <property type="match status" value="1"/>
</dbReference>
<feature type="compositionally biased region" description="Basic and acidic residues" evidence="2">
    <location>
        <begin position="98"/>
        <end position="111"/>
    </location>
</feature>
<protein>
    <recommendedName>
        <fullName evidence="3">J domain-containing protein</fullName>
    </recommendedName>
</protein>
<dbReference type="InParanoid" id="E1ZGC4"/>
<dbReference type="FunCoup" id="E1ZGC4">
    <property type="interactions" value="1667"/>
</dbReference>
<dbReference type="CDD" id="cd06257">
    <property type="entry name" value="DnaJ"/>
    <property type="match status" value="1"/>
</dbReference>
<dbReference type="Pfam" id="PF00226">
    <property type="entry name" value="DnaJ"/>
    <property type="match status" value="1"/>
</dbReference>
<feature type="region of interest" description="Disordered" evidence="2">
    <location>
        <begin position="328"/>
        <end position="380"/>
    </location>
</feature>
<dbReference type="eggNOG" id="KOG1150">
    <property type="taxonomic scope" value="Eukaryota"/>
</dbReference>
<dbReference type="RefSeq" id="XP_005847231.1">
    <property type="nucleotide sequence ID" value="XM_005847169.1"/>
</dbReference>
<dbReference type="SMART" id="SM00271">
    <property type="entry name" value="DnaJ"/>
    <property type="match status" value="1"/>
</dbReference>
<dbReference type="InterPro" id="IPR001623">
    <property type="entry name" value="DnaJ_domain"/>
</dbReference>
<evidence type="ECO:0000313" key="4">
    <source>
        <dbReference type="EMBL" id="EFN55129.1"/>
    </source>
</evidence>
<dbReference type="PANTHER" id="PTHR46620">
    <property type="entry name" value="J DOMAIN-CONTAINING PROTEIN SPF31"/>
    <property type="match status" value="1"/>
</dbReference>
<name>E1ZGC4_CHLVA</name>
<feature type="region of interest" description="Disordered" evidence="2">
    <location>
        <begin position="1"/>
        <end position="113"/>
    </location>
</feature>
<dbReference type="GeneID" id="17354831"/>
<evidence type="ECO:0000313" key="5">
    <source>
        <dbReference type="Proteomes" id="UP000008141"/>
    </source>
</evidence>
<dbReference type="Proteomes" id="UP000008141">
    <property type="component" value="Unassembled WGS sequence"/>
</dbReference>
<dbReference type="STRING" id="554065.E1ZGC4"/>
<feature type="coiled-coil region" evidence="1">
    <location>
        <begin position="270"/>
        <end position="305"/>
    </location>
</feature>
<evidence type="ECO:0000256" key="2">
    <source>
        <dbReference type="SAM" id="MobiDB-lite"/>
    </source>
</evidence>
<proteinExistence type="predicted"/>
<keyword evidence="5" id="KW-1185">Reference proteome</keyword>
<dbReference type="InterPro" id="IPR036869">
    <property type="entry name" value="J_dom_sf"/>
</dbReference>
<accession>E1ZGC4</accession>
<dbReference type="PRINTS" id="PR00625">
    <property type="entry name" value="JDOMAIN"/>
</dbReference>
<keyword evidence="1" id="KW-0175">Coiled coil</keyword>
<feature type="compositionally biased region" description="Pro residues" evidence="2">
    <location>
        <begin position="9"/>
        <end position="25"/>
    </location>
</feature>
<feature type="compositionally biased region" description="Pro residues" evidence="2">
    <location>
        <begin position="36"/>
        <end position="45"/>
    </location>
</feature>
<sequence>MADAQPPAAAQPPLPDAGAAAPPPPRSDEAAAAAAAPPPPLPDAPALPAGGAESSGAPPLPGAGPGEAVDAGAGPPAADAPPPLPEEDEDEDPLIVAQREREAAEKAKEAAALEIPPYDEEALKEFYTDLKDAEREGEVNRILGAFKLNPYEQLNLHHDATPEDVRRQYRKVSLMVHPDKCKHPRAKDAFEVIGAAQKELLDEEKRAKLEFLLNHAKEEVKKEWKKAAKGDAAVRLATLMNEEGKEGVAAAFEQTDEFHEAWRVKARDVLARAEWRRRKLTKRIGEEEERAKAEYKEEKEVAKRKVQHEKQWEKTRDERVGSWRDFVGKKTKKQKTVMGGLKPPKMKESDQERRYIQRPTGEQFRPPPMKHAGPKREEHD</sequence>
<dbReference type="SUPFAM" id="SSF46565">
    <property type="entry name" value="Chaperone J-domain"/>
    <property type="match status" value="1"/>
</dbReference>
<feature type="compositionally biased region" description="Low complexity" evidence="2">
    <location>
        <begin position="46"/>
        <end position="57"/>
    </location>
</feature>
<dbReference type="OMA" id="CKHAQAN"/>
<dbReference type="KEGG" id="cvr:CHLNCDRAFT_57920"/>
<evidence type="ECO:0000259" key="3">
    <source>
        <dbReference type="PROSITE" id="PS50076"/>
    </source>
</evidence>
<feature type="domain" description="J" evidence="3">
    <location>
        <begin position="149"/>
        <end position="213"/>
    </location>
</feature>
<organism evidence="5">
    <name type="scientific">Chlorella variabilis</name>
    <name type="common">Green alga</name>
    <dbReference type="NCBI Taxonomy" id="554065"/>
    <lineage>
        <taxon>Eukaryota</taxon>
        <taxon>Viridiplantae</taxon>
        <taxon>Chlorophyta</taxon>
        <taxon>core chlorophytes</taxon>
        <taxon>Trebouxiophyceae</taxon>
        <taxon>Chlorellales</taxon>
        <taxon>Chlorellaceae</taxon>
        <taxon>Chlorella clade</taxon>
        <taxon>Chlorella</taxon>
    </lineage>
</organism>
<dbReference type="AlphaFoldDB" id="E1ZGC4"/>
<reference evidence="4 5" key="1">
    <citation type="journal article" date="2010" name="Plant Cell">
        <title>The Chlorella variabilis NC64A genome reveals adaptation to photosymbiosis, coevolution with viruses, and cryptic sex.</title>
        <authorList>
            <person name="Blanc G."/>
            <person name="Duncan G."/>
            <person name="Agarkova I."/>
            <person name="Borodovsky M."/>
            <person name="Gurnon J."/>
            <person name="Kuo A."/>
            <person name="Lindquist E."/>
            <person name="Lucas S."/>
            <person name="Pangilinan J."/>
            <person name="Polle J."/>
            <person name="Salamov A."/>
            <person name="Terry A."/>
            <person name="Yamada T."/>
            <person name="Dunigan D.D."/>
            <person name="Grigoriev I.V."/>
            <person name="Claverie J.M."/>
            <person name="Van Etten J.L."/>
        </authorList>
    </citation>
    <scope>NUCLEOTIDE SEQUENCE [LARGE SCALE GENOMIC DNA]</scope>
    <source>
        <strain evidence="4 5">NC64A</strain>
    </source>
</reference>
<dbReference type="OrthoDB" id="342454at2759"/>